<proteinExistence type="inferred from homology"/>
<dbReference type="GO" id="GO:0003906">
    <property type="term" value="F:DNA-(apurinic or apyrimidinic site) endonuclease activity"/>
    <property type="evidence" value="ECO:0007669"/>
    <property type="project" value="TreeGrafter"/>
</dbReference>
<dbReference type="GO" id="GO:0003677">
    <property type="term" value="F:DNA binding"/>
    <property type="evidence" value="ECO:0007669"/>
    <property type="project" value="InterPro"/>
</dbReference>
<keyword evidence="11" id="KW-0540">Nuclease</keyword>
<evidence type="ECO:0000256" key="1">
    <source>
        <dbReference type="ARBA" id="ARBA00001947"/>
    </source>
</evidence>
<dbReference type="HAMAP" id="MF_00152">
    <property type="entry name" value="Nfo"/>
    <property type="match status" value="1"/>
</dbReference>
<keyword evidence="12" id="KW-1185">Reference proteome</keyword>
<dbReference type="GO" id="GO:0008270">
    <property type="term" value="F:zinc ion binding"/>
    <property type="evidence" value="ECO:0007669"/>
    <property type="project" value="InterPro"/>
</dbReference>
<evidence type="ECO:0000259" key="10">
    <source>
        <dbReference type="Pfam" id="PF01261"/>
    </source>
</evidence>
<dbReference type="Pfam" id="PF01261">
    <property type="entry name" value="AP_endonuc_2"/>
    <property type="match status" value="1"/>
</dbReference>
<dbReference type="InterPro" id="IPR036237">
    <property type="entry name" value="Xyl_isomerase-like_sf"/>
</dbReference>
<dbReference type="PROSITE" id="PS00730">
    <property type="entry name" value="AP_NUCLEASE_F2_2"/>
    <property type="match status" value="1"/>
</dbReference>
<dbReference type="STRING" id="1173061.A0A0J9X4R5"/>
<dbReference type="SMART" id="SM00518">
    <property type="entry name" value="AP2Ec"/>
    <property type="match status" value="1"/>
</dbReference>
<dbReference type="OrthoDB" id="7663182at2759"/>
<protein>
    <recommendedName>
        <fullName evidence="3">Apurinic-apyrimidinic endonuclease 1</fullName>
    </recommendedName>
</protein>
<dbReference type="PROSITE" id="PS51432">
    <property type="entry name" value="AP_NUCLEASE_F2_4"/>
    <property type="match status" value="1"/>
</dbReference>
<evidence type="ECO:0000256" key="3">
    <source>
        <dbReference type="ARBA" id="ARBA00021759"/>
    </source>
</evidence>
<evidence type="ECO:0000256" key="5">
    <source>
        <dbReference type="ARBA" id="ARBA00022763"/>
    </source>
</evidence>
<keyword evidence="6" id="KW-0378">Hydrolase</keyword>
<sequence length="351" mass="39187">MPATTTSVQEQVRTPNLKIKIGAHVGAAKGVQNSITNALNIGCNAFALFLKNQRRWVSPALKPADITAFHEFCKKYNYNPRTEILPHGSYLINLGNPDAAKREQARDAFIDDLRRCEQLGIGLYNLHPGSSLGSDKQETLQRIADGINDAIKETEFVKVVLENMAGHGHIVGSQLEDLAQIIELVQDKARVGVCIDTCHAFAAGFDLRESTKFTAFWADFDRIVGYKYLAAIHLNDSKAPLGSKRDLHQNIGLGFLGLEAFRLIVNKPELEGLPMVLETPEDAKLGHDVRGDEIKLLEWLVGKDADDEEVLAKSKALQAKGAKERAEHQKKYNDKLEKEERPKKRQRKLFE</sequence>
<keyword evidence="4" id="KW-0479">Metal-binding</keyword>
<comment type="caution">
    <text evidence="11">The sequence shown here is derived from an EMBL/GenBank/DDBJ whole genome shotgun (WGS) entry which is preliminary data.</text>
</comment>
<evidence type="ECO:0000313" key="12">
    <source>
        <dbReference type="Proteomes" id="UP000242525"/>
    </source>
</evidence>
<dbReference type="PROSITE" id="PS00729">
    <property type="entry name" value="AP_NUCLEASE_F2_1"/>
    <property type="match status" value="1"/>
</dbReference>
<keyword evidence="8" id="KW-0234">DNA repair</keyword>
<dbReference type="InterPro" id="IPR018246">
    <property type="entry name" value="AP_endonuc_F2_Zn_BS"/>
</dbReference>
<keyword evidence="11" id="KW-0255">Endonuclease</keyword>
<comment type="cofactor">
    <cofactor evidence="1">
        <name>Zn(2+)</name>
        <dbReference type="ChEBI" id="CHEBI:29105"/>
    </cofactor>
</comment>
<comment type="similarity">
    <text evidence="2">Belongs to the AP endonuclease 2 family.</text>
</comment>
<evidence type="ECO:0000256" key="2">
    <source>
        <dbReference type="ARBA" id="ARBA00005340"/>
    </source>
</evidence>
<evidence type="ECO:0000256" key="8">
    <source>
        <dbReference type="ARBA" id="ARBA00023204"/>
    </source>
</evidence>
<gene>
    <name evidence="11" type="ORF">BN980_GECA02s05708g</name>
</gene>
<evidence type="ECO:0000256" key="4">
    <source>
        <dbReference type="ARBA" id="ARBA00022723"/>
    </source>
</evidence>
<feature type="region of interest" description="Disordered" evidence="9">
    <location>
        <begin position="317"/>
        <end position="351"/>
    </location>
</feature>
<organism evidence="11 12">
    <name type="scientific">Geotrichum candidum</name>
    <name type="common">Oospora lactis</name>
    <name type="synonym">Dipodascus geotrichum</name>
    <dbReference type="NCBI Taxonomy" id="1173061"/>
    <lineage>
        <taxon>Eukaryota</taxon>
        <taxon>Fungi</taxon>
        <taxon>Dikarya</taxon>
        <taxon>Ascomycota</taxon>
        <taxon>Saccharomycotina</taxon>
        <taxon>Dipodascomycetes</taxon>
        <taxon>Dipodascales</taxon>
        <taxon>Dipodascaceae</taxon>
        <taxon>Geotrichum</taxon>
    </lineage>
</organism>
<feature type="compositionally biased region" description="Basic and acidic residues" evidence="9">
    <location>
        <begin position="321"/>
        <end position="351"/>
    </location>
</feature>
<dbReference type="PANTHER" id="PTHR21445:SF0">
    <property type="entry name" value="APURINIC-APYRIMIDINIC ENDONUCLEASE"/>
    <property type="match status" value="1"/>
</dbReference>
<name>A0A0J9X4R5_GEOCN</name>
<evidence type="ECO:0000313" key="11">
    <source>
        <dbReference type="EMBL" id="CDO52093.1"/>
    </source>
</evidence>
<dbReference type="GO" id="GO:0005739">
    <property type="term" value="C:mitochondrion"/>
    <property type="evidence" value="ECO:0007669"/>
    <property type="project" value="TreeGrafter"/>
</dbReference>
<keyword evidence="5" id="KW-0227">DNA damage</keyword>
<feature type="domain" description="Xylose isomerase-like TIM barrel" evidence="10">
    <location>
        <begin position="37"/>
        <end position="285"/>
    </location>
</feature>
<dbReference type="Gene3D" id="3.20.20.150">
    <property type="entry name" value="Divalent-metal-dependent TIM barrel enzymes"/>
    <property type="match status" value="1"/>
</dbReference>
<evidence type="ECO:0000256" key="9">
    <source>
        <dbReference type="SAM" id="MobiDB-lite"/>
    </source>
</evidence>
<dbReference type="GO" id="GO:0008081">
    <property type="term" value="F:phosphoric diester hydrolase activity"/>
    <property type="evidence" value="ECO:0007669"/>
    <property type="project" value="TreeGrafter"/>
</dbReference>
<dbReference type="PROSITE" id="PS00731">
    <property type="entry name" value="AP_NUCLEASE_F2_3"/>
    <property type="match status" value="1"/>
</dbReference>
<evidence type="ECO:0000256" key="6">
    <source>
        <dbReference type="ARBA" id="ARBA00022801"/>
    </source>
</evidence>
<accession>A0A0J9X4R5</accession>
<keyword evidence="7" id="KW-0862">Zinc</keyword>
<dbReference type="SUPFAM" id="SSF51658">
    <property type="entry name" value="Xylose isomerase-like"/>
    <property type="match status" value="1"/>
</dbReference>
<dbReference type="NCBIfam" id="NF002199">
    <property type="entry name" value="PRK01060.1-4"/>
    <property type="match status" value="1"/>
</dbReference>
<dbReference type="NCBIfam" id="TIGR00587">
    <property type="entry name" value="nfo"/>
    <property type="match status" value="1"/>
</dbReference>
<evidence type="ECO:0000256" key="7">
    <source>
        <dbReference type="ARBA" id="ARBA00022833"/>
    </source>
</evidence>
<dbReference type="GO" id="GO:0006284">
    <property type="term" value="P:base-excision repair"/>
    <property type="evidence" value="ECO:0007669"/>
    <property type="project" value="TreeGrafter"/>
</dbReference>
<dbReference type="CDD" id="cd00019">
    <property type="entry name" value="AP2Ec"/>
    <property type="match status" value="1"/>
</dbReference>
<dbReference type="InterPro" id="IPR013022">
    <property type="entry name" value="Xyl_isomerase-like_TIM-brl"/>
</dbReference>
<dbReference type="AlphaFoldDB" id="A0A0J9X4R5"/>
<dbReference type="InterPro" id="IPR001719">
    <property type="entry name" value="AP_endonuc_2"/>
</dbReference>
<dbReference type="PANTHER" id="PTHR21445">
    <property type="entry name" value="ENDONUCLEASE IV ENDODEOXYRIBONUCLEASE IV"/>
    <property type="match status" value="1"/>
</dbReference>
<reference evidence="11" key="1">
    <citation type="submission" date="2014-03" db="EMBL/GenBank/DDBJ databases">
        <authorList>
            <person name="Casaregola S."/>
        </authorList>
    </citation>
    <scope>NUCLEOTIDE SEQUENCE [LARGE SCALE GENOMIC DNA]</scope>
    <source>
        <strain evidence="11">CLIB 918</strain>
    </source>
</reference>
<dbReference type="EMBL" id="CCBN010000002">
    <property type="protein sequence ID" value="CDO52093.1"/>
    <property type="molecule type" value="Genomic_DNA"/>
</dbReference>
<dbReference type="Proteomes" id="UP000242525">
    <property type="component" value="Unassembled WGS sequence"/>
</dbReference>
<dbReference type="GO" id="GO:0005634">
    <property type="term" value="C:nucleus"/>
    <property type="evidence" value="ECO:0007669"/>
    <property type="project" value="TreeGrafter"/>
</dbReference>
<dbReference type="FunFam" id="3.20.20.150:FF:000001">
    <property type="entry name" value="Probable endonuclease 4"/>
    <property type="match status" value="1"/>
</dbReference>